<dbReference type="PANTHER" id="PTHR48070">
    <property type="entry name" value="ESTERASE OVCA2"/>
    <property type="match status" value="1"/>
</dbReference>
<evidence type="ECO:0000256" key="2">
    <source>
        <dbReference type="SAM" id="MobiDB-lite"/>
    </source>
</evidence>
<sequence>MKILGIHPWGTSGPIFERQMAAITSMLGRNDEYVYINGPIECERARDLPDWVKGPFYCWYNGLSTPECKEAHKVVAATIADEGPFDGVIGFSQGASLALSFMMDHEISCPNQAVPFKFGIFFCSNAVISPDIKFNADMVPKYAKYYRTGESIPDVDSDDDENGDGNTKNMNGMPTQEKHSRPRKSAPKHRAMLFLPGQKQALVDELVGLIHDLMGHVPGQVDRGTHGFQKDGTYDDFPRFVHPLTTKCRISVPTVHIISRGDPIARQGELAVRLCDKKKARVIYMNGGHRMPVSVPDLRAVSSAMEWAMQKSQQL</sequence>
<dbReference type="InParanoid" id="A0A1J7J7Z8"/>
<evidence type="ECO:0000259" key="3">
    <source>
        <dbReference type="Pfam" id="PF03959"/>
    </source>
</evidence>
<protein>
    <recommendedName>
        <fullName evidence="3">Serine hydrolase domain-containing protein</fullName>
    </recommendedName>
</protein>
<dbReference type="InterPro" id="IPR005645">
    <property type="entry name" value="FSH-like_dom"/>
</dbReference>
<dbReference type="GO" id="GO:0005634">
    <property type="term" value="C:nucleus"/>
    <property type="evidence" value="ECO:0007669"/>
    <property type="project" value="TreeGrafter"/>
</dbReference>
<name>A0A1J7J7Z8_9PEZI</name>
<feature type="region of interest" description="Disordered" evidence="2">
    <location>
        <begin position="153"/>
        <end position="187"/>
    </location>
</feature>
<dbReference type="OrthoDB" id="2094269at2759"/>
<dbReference type="PANTHER" id="PTHR48070:SF4">
    <property type="entry name" value="ESTERASE ALNB"/>
    <property type="match status" value="1"/>
</dbReference>
<dbReference type="Proteomes" id="UP000182658">
    <property type="component" value="Unassembled WGS sequence"/>
</dbReference>
<dbReference type="AlphaFoldDB" id="A0A1J7J7Z8"/>
<reference evidence="4 5" key="1">
    <citation type="submission" date="2016-10" db="EMBL/GenBank/DDBJ databases">
        <title>Draft genome sequence of Coniochaeta ligniaria NRRL30616, a lignocellulolytic fungus for bioabatement of inhibitors in plant biomass hydrolysates.</title>
        <authorList>
            <consortium name="DOE Joint Genome Institute"/>
            <person name="Jimenez D.J."/>
            <person name="Hector R.E."/>
            <person name="Riley R."/>
            <person name="Sun H."/>
            <person name="Grigoriev I.V."/>
            <person name="Van Elsas J.D."/>
            <person name="Nichols N.N."/>
        </authorList>
    </citation>
    <scope>NUCLEOTIDE SEQUENCE [LARGE SCALE GENOMIC DNA]</scope>
    <source>
        <strain evidence="4 5">NRRL 30616</strain>
    </source>
</reference>
<keyword evidence="5" id="KW-1185">Reference proteome</keyword>
<dbReference type="GO" id="GO:0005737">
    <property type="term" value="C:cytoplasm"/>
    <property type="evidence" value="ECO:0007669"/>
    <property type="project" value="TreeGrafter"/>
</dbReference>
<dbReference type="GO" id="GO:0019748">
    <property type="term" value="P:secondary metabolic process"/>
    <property type="evidence" value="ECO:0007669"/>
    <property type="project" value="TreeGrafter"/>
</dbReference>
<dbReference type="EMBL" id="KV875093">
    <property type="protein sequence ID" value="OIW35581.1"/>
    <property type="molecule type" value="Genomic_DNA"/>
</dbReference>
<feature type="compositionally biased region" description="Acidic residues" evidence="2">
    <location>
        <begin position="153"/>
        <end position="163"/>
    </location>
</feature>
<dbReference type="Gene3D" id="3.40.50.1820">
    <property type="entry name" value="alpha/beta hydrolase"/>
    <property type="match status" value="1"/>
</dbReference>
<keyword evidence="1" id="KW-0378">Hydrolase</keyword>
<dbReference type="InterPro" id="IPR029058">
    <property type="entry name" value="AB_hydrolase_fold"/>
</dbReference>
<evidence type="ECO:0000313" key="5">
    <source>
        <dbReference type="Proteomes" id="UP000182658"/>
    </source>
</evidence>
<organism evidence="4 5">
    <name type="scientific">Coniochaeta ligniaria NRRL 30616</name>
    <dbReference type="NCBI Taxonomy" id="1408157"/>
    <lineage>
        <taxon>Eukaryota</taxon>
        <taxon>Fungi</taxon>
        <taxon>Dikarya</taxon>
        <taxon>Ascomycota</taxon>
        <taxon>Pezizomycotina</taxon>
        <taxon>Sordariomycetes</taxon>
        <taxon>Sordariomycetidae</taxon>
        <taxon>Coniochaetales</taxon>
        <taxon>Coniochaetaceae</taxon>
        <taxon>Coniochaeta</taxon>
    </lineage>
</organism>
<dbReference type="GO" id="GO:0016787">
    <property type="term" value="F:hydrolase activity"/>
    <property type="evidence" value="ECO:0007669"/>
    <property type="project" value="UniProtKB-KW"/>
</dbReference>
<evidence type="ECO:0000256" key="1">
    <source>
        <dbReference type="ARBA" id="ARBA00022801"/>
    </source>
</evidence>
<gene>
    <name evidence="4" type="ORF">CONLIGDRAFT_690178</name>
</gene>
<feature type="domain" description="Serine hydrolase" evidence="3">
    <location>
        <begin position="1"/>
        <end position="146"/>
    </location>
</feature>
<accession>A0A1J7J7Z8</accession>
<dbReference type="InterPro" id="IPR050593">
    <property type="entry name" value="LovG"/>
</dbReference>
<evidence type="ECO:0000313" key="4">
    <source>
        <dbReference type="EMBL" id="OIW35581.1"/>
    </source>
</evidence>
<dbReference type="Pfam" id="PF03959">
    <property type="entry name" value="FSH1"/>
    <property type="match status" value="1"/>
</dbReference>
<proteinExistence type="predicted"/>
<dbReference type="SUPFAM" id="SSF53474">
    <property type="entry name" value="alpha/beta-Hydrolases"/>
    <property type="match status" value="1"/>
</dbReference>